<evidence type="ECO:0000259" key="1">
    <source>
        <dbReference type="Pfam" id="PF24626"/>
    </source>
</evidence>
<gene>
    <name evidence="2" type="ORF">OSB04_002234</name>
</gene>
<evidence type="ECO:0000313" key="3">
    <source>
        <dbReference type="Proteomes" id="UP001172457"/>
    </source>
</evidence>
<reference evidence="2" key="1">
    <citation type="submission" date="2023-03" db="EMBL/GenBank/DDBJ databases">
        <title>Chromosome-scale reference genome and RAD-based genetic map of yellow starthistle (Centaurea solstitialis) reveal putative structural variation and QTLs associated with invader traits.</title>
        <authorList>
            <person name="Reatini B."/>
            <person name="Cang F.A."/>
            <person name="Jiang Q."/>
            <person name="Mckibben M.T.W."/>
            <person name="Barker M.S."/>
            <person name="Rieseberg L.H."/>
            <person name="Dlugosch K.M."/>
        </authorList>
    </citation>
    <scope>NUCLEOTIDE SEQUENCE</scope>
    <source>
        <strain evidence="2">CAN-66</strain>
        <tissue evidence="2">Leaf</tissue>
    </source>
</reference>
<dbReference type="AlphaFoldDB" id="A0AA38U035"/>
<dbReference type="Pfam" id="PF24626">
    <property type="entry name" value="SH3_Tf2-1"/>
    <property type="match status" value="1"/>
</dbReference>
<feature type="domain" description="Tf2-1-like SH3-like" evidence="1">
    <location>
        <begin position="32"/>
        <end position="84"/>
    </location>
</feature>
<dbReference type="Proteomes" id="UP001172457">
    <property type="component" value="Chromosome 1"/>
</dbReference>
<dbReference type="InterPro" id="IPR056924">
    <property type="entry name" value="SH3_Tf2-1"/>
</dbReference>
<dbReference type="EMBL" id="JARYMX010000001">
    <property type="protein sequence ID" value="KAJ9566268.1"/>
    <property type="molecule type" value="Genomic_DNA"/>
</dbReference>
<sequence>MRERQKSYTLKRRKDFRFQDEDQFLFKCLPRRECYVLAESKLNPPYIGPFEIVERLDQVAFRLDLPVETSRMRSTCHMTNLMAYLAESEWQASVCALGEKLPSSSSSIPLIIRSFLEQGADKAELSSVEAESGKDRVLGSINPLLDLARLVYTPMTPCQPSFSLKVLSVKYEKHFILVQIYVDDIIFGSTNPQTLQKGRNSSNERWSTTLGMRVMKESFPPDLRVETDSKCWTAVMRLHPRTSQKCFNNSKGNPYGPGVLFGPKLQTAAIISSSEKGAS</sequence>
<organism evidence="2 3">
    <name type="scientific">Centaurea solstitialis</name>
    <name type="common">yellow star-thistle</name>
    <dbReference type="NCBI Taxonomy" id="347529"/>
    <lineage>
        <taxon>Eukaryota</taxon>
        <taxon>Viridiplantae</taxon>
        <taxon>Streptophyta</taxon>
        <taxon>Embryophyta</taxon>
        <taxon>Tracheophyta</taxon>
        <taxon>Spermatophyta</taxon>
        <taxon>Magnoliopsida</taxon>
        <taxon>eudicotyledons</taxon>
        <taxon>Gunneridae</taxon>
        <taxon>Pentapetalae</taxon>
        <taxon>asterids</taxon>
        <taxon>campanulids</taxon>
        <taxon>Asterales</taxon>
        <taxon>Asteraceae</taxon>
        <taxon>Carduoideae</taxon>
        <taxon>Cardueae</taxon>
        <taxon>Centaureinae</taxon>
        <taxon>Centaurea</taxon>
    </lineage>
</organism>
<accession>A0AA38U035</accession>
<protein>
    <recommendedName>
        <fullName evidence="1">Tf2-1-like SH3-like domain-containing protein</fullName>
    </recommendedName>
</protein>
<keyword evidence="3" id="KW-1185">Reference proteome</keyword>
<proteinExistence type="predicted"/>
<comment type="caution">
    <text evidence="2">The sequence shown here is derived from an EMBL/GenBank/DDBJ whole genome shotgun (WGS) entry which is preliminary data.</text>
</comment>
<name>A0AA38U035_9ASTR</name>
<evidence type="ECO:0000313" key="2">
    <source>
        <dbReference type="EMBL" id="KAJ9566268.1"/>
    </source>
</evidence>